<feature type="region of interest" description="Disordered" evidence="1">
    <location>
        <begin position="132"/>
        <end position="155"/>
    </location>
</feature>
<accession>A0AAW1TMD8</accession>
<protein>
    <recommendedName>
        <fullName evidence="4">Serine-threonine/tyrosine-protein kinase catalytic domain-containing protein</fullName>
    </recommendedName>
</protein>
<dbReference type="EMBL" id="JARQZJ010000006">
    <property type="protein sequence ID" value="KAK9871465.1"/>
    <property type="molecule type" value="Genomic_DNA"/>
</dbReference>
<evidence type="ECO:0000313" key="2">
    <source>
        <dbReference type="EMBL" id="KAK9871465.1"/>
    </source>
</evidence>
<evidence type="ECO:0000256" key="1">
    <source>
        <dbReference type="SAM" id="MobiDB-lite"/>
    </source>
</evidence>
<organism evidence="2 3">
    <name type="scientific">Henosepilachna vigintioctopunctata</name>
    <dbReference type="NCBI Taxonomy" id="420089"/>
    <lineage>
        <taxon>Eukaryota</taxon>
        <taxon>Metazoa</taxon>
        <taxon>Ecdysozoa</taxon>
        <taxon>Arthropoda</taxon>
        <taxon>Hexapoda</taxon>
        <taxon>Insecta</taxon>
        <taxon>Pterygota</taxon>
        <taxon>Neoptera</taxon>
        <taxon>Endopterygota</taxon>
        <taxon>Coleoptera</taxon>
        <taxon>Polyphaga</taxon>
        <taxon>Cucujiformia</taxon>
        <taxon>Coccinelloidea</taxon>
        <taxon>Coccinellidae</taxon>
        <taxon>Epilachninae</taxon>
        <taxon>Epilachnini</taxon>
        <taxon>Henosepilachna</taxon>
    </lineage>
</organism>
<dbReference type="Proteomes" id="UP001431783">
    <property type="component" value="Unassembled WGS sequence"/>
</dbReference>
<proteinExistence type="predicted"/>
<feature type="compositionally biased region" description="Polar residues" evidence="1">
    <location>
        <begin position="135"/>
        <end position="144"/>
    </location>
</feature>
<name>A0AAW1TMD8_9CUCU</name>
<dbReference type="AlphaFoldDB" id="A0AAW1TMD8"/>
<reference evidence="2 3" key="1">
    <citation type="submission" date="2023-03" db="EMBL/GenBank/DDBJ databases">
        <title>Genome insight into feeding habits of ladybird beetles.</title>
        <authorList>
            <person name="Li H.-S."/>
            <person name="Huang Y.-H."/>
            <person name="Pang H."/>
        </authorList>
    </citation>
    <scope>NUCLEOTIDE SEQUENCE [LARGE SCALE GENOMIC DNA]</scope>
    <source>
        <strain evidence="2">SYSU_2023b</strain>
        <tissue evidence="2">Whole body</tissue>
    </source>
</reference>
<gene>
    <name evidence="2" type="ORF">WA026_012839</name>
</gene>
<comment type="caution">
    <text evidence="2">The sequence shown here is derived from an EMBL/GenBank/DDBJ whole genome shotgun (WGS) entry which is preliminary data.</text>
</comment>
<evidence type="ECO:0008006" key="4">
    <source>
        <dbReference type="Google" id="ProtNLM"/>
    </source>
</evidence>
<sequence>MISSTTNFTVDVYMMLQCWMLKEERQPKFKELVDIFLEMARDPRRYLAIPRDKLMRLQSSQSLQALLACRAPPHANGLPSTSPVPSYSNRLCLWLSQFTSNYKSKVHNINYMSFRSSGVSVKSNNDVGFDEYDSSSRAQAQVGTSKLEPPSMKTT</sequence>
<evidence type="ECO:0000313" key="3">
    <source>
        <dbReference type="Proteomes" id="UP001431783"/>
    </source>
</evidence>
<keyword evidence="3" id="KW-1185">Reference proteome</keyword>